<keyword evidence="1" id="KW-1133">Transmembrane helix</keyword>
<feature type="domain" description="EamA" evidence="2">
    <location>
        <begin position="159"/>
        <end position="285"/>
    </location>
</feature>
<name>A0ABX7JFF9_9RHOB</name>
<sequence>MNTQHGRRGSAWNLRGAMFMILAMGCFAMEDALLKYAATSLPVGQVLVSFGLFGVLVFSALALHAGEPPVSKAMVSPVMLSRSAFEVTGRLFFMLAIALTPLSTASAILQAAPLVVIAGAGIFFGEKVSLRRWISVLVGFAGVVMILRPGAEGFGILSLLAVIATLGFAGRDLATRAAPHTMSYRQLGVLGFLMLIVSGLIALPFGSGPEWPRVEVALGLLAGSAAGVVAYTALTIAMRTGEIAAVTPFRYTRLVFAMIAGIVLFHERPDLWTILGSVIVISSGLFALMPSRALGLARAADPVGTGAGQFRP</sequence>
<accession>A0ABX7JFF9</accession>
<organism evidence="3 4">
    <name type="scientific">Paracoccus methylovorus</name>
    <dbReference type="NCBI Taxonomy" id="2812658"/>
    <lineage>
        <taxon>Bacteria</taxon>
        <taxon>Pseudomonadati</taxon>
        <taxon>Pseudomonadota</taxon>
        <taxon>Alphaproteobacteria</taxon>
        <taxon>Rhodobacterales</taxon>
        <taxon>Paracoccaceae</taxon>
        <taxon>Paracoccus</taxon>
    </lineage>
</organism>
<feature type="transmembrane region" description="Helical" evidence="1">
    <location>
        <begin position="271"/>
        <end position="289"/>
    </location>
</feature>
<dbReference type="SUPFAM" id="SSF103481">
    <property type="entry name" value="Multidrug resistance efflux transporter EmrE"/>
    <property type="match status" value="2"/>
</dbReference>
<keyword evidence="1" id="KW-0812">Transmembrane</keyword>
<feature type="domain" description="EamA" evidence="2">
    <location>
        <begin position="15"/>
        <end position="147"/>
    </location>
</feature>
<dbReference type="Proteomes" id="UP000663629">
    <property type="component" value="Chromosome 1"/>
</dbReference>
<feature type="transmembrane region" description="Helical" evidence="1">
    <location>
        <begin position="108"/>
        <end position="125"/>
    </location>
</feature>
<dbReference type="PANTHER" id="PTHR22911:SF135">
    <property type="entry name" value="BLR4310 PROTEIN"/>
    <property type="match status" value="1"/>
</dbReference>
<dbReference type="PROSITE" id="PS51257">
    <property type="entry name" value="PROKAR_LIPOPROTEIN"/>
    <property type="match status" value="1"/>
</dbReference>
<protein>
    <submittedName>
        <fullName evidence="3">DMT family transporter</fullName>
    </submittedName>
</protein>
<dbReference type="EMBL" id="CP070368">
    <property type="protein sequence ID" value="QRZ12469.1"/>
    <property type="molecule type" value="Genomic_DNA"/>
</dbReference>
<feature type="transmembrane region" description="Helical" evidence="1">
    <location>
        <begin position="132"/>
        <end position="148"/>
    </location>
</feature>
<feature type="transmembrane region" description="Helical" evidence="1">
    <location>
        <begin position="84"/>
        <end position="102"/>
    </location>
</feature>
<dbReference type="Gene3D" id="1.10.3730.20">
    <property type="match status" value="1"/>
</dbReference>
<reference evidence="3 4" key="1">
    <citation type="submission" date="2021-02" db="EMBL/GenBank/DDBJ databases">
        <title>Paracoccus methylovroum sp.nov., a new methanol and methylamine utilizing methylotrophic denitrifer.</title>
        <authorList>
            <person name="Timsy T."/>
            <person name="Behrendt U."/>
            <person name="Ulrich A."/>
            <person name="Spanner T."/>
            <person name="Foesel B.U."/>
            <person name="Horn M.A."/>
            <person name="Kolb S."/>
        </authorList>
    </citation>
    <scope>NUCLEOTIDE SEQUENCE [LARGE SCALE GENOMIC DNA]</scope>
    <source>
        <strain evidence="3 4">H4-D09</strain>
    </source>
</reference>
<feature type="transmembrane region" description="Helical" evidence="1">
    <location>
        <begin position="154"/>
        <end position="174"/>
    </location>
</feature>
<dbReference type="InterPro" id="IPR037185">
    <property type="entry name" value="EmrE-like"/>
</dbReference>
<evidence type="ECO:0000313" key="4">
    <source>
        <dbReference type="Proteomes" id="UP000663629"/>
    </source>
</evidence>
<dbReference type="InterPro" id="IPR000620">
    <property type="entry name" value="EamA_dom"/>
</dbReference>
<feature type="transmembrane region" description="Helical" evidence="1">
    <location>
        <begin position="217"/>
        <end position="237"/>
    </location>
</feature>
<feature type="transmembrane region" description="Helical" evidence="1">
    <location>
        <begin position="249"/>
        <end position="265"/>
    </location>
</feature>
<feature type="transmembrane region" description="Helical" evidence="1">
    <location>
        <begin position="42"/>
        <end position="63"/>
    </location>
</feature>
<gene>
    <name evidence="3" type="ORF">JWJ88_07535</name>
</gene>
<dbReference type="PANTHER" id="PTHR22911">
    <property type="entry name" value="ACYL-MALONYL CONDENSING ENZYME-RELATED"/>
    <property type="match status" value="1"/>
</dbReference>
<dbReference type="RefSeq" id="WP_205293502.1">
    <property type="nucleotide sequence ID" value="NZ_CP070368.1"/>
</dbReference>
<feature type="transmembrane region" description="Helical" evidence="1">
    <location>
        <begin position="12"/>
        <end position="30"/>
    </location>
</feature>
<keyword evidence="4" id="KW-1185">Reference proteome</keyword>
<keyword evidence="1" id="KW-0472">Membrane</keyword>
<evidence type="ECO:0000256" key="1">
    <source>
        <dbReference type="SAM" id="Phobius"/>
    </source>
</evidence>
<dbReference type="Pfam" id="PF00892">
    <property type="entry name" value="EamA"/>
    <property type="match status" value="2"/>
</dbReference>
<feature type="transmembrane region" description="Helical" evidence="1">
    <location>
        <begin position="186"/>
        <end position="205"/>
    </location>
</feature>
<evidence type="ECO:0000313" key="3">
    <source>
        <dbReference type="EMBL" id="QRZ12469.1"/>
    </source>
</evidence>
<evidence type="ECO:0000259" key="2">
    <source>
        <dbReference type="Pfam" id="PF00892"/>
    </source>
</evidence>
<proteinExistence type="predicted"/>